<organism evidence="1 2">
    <name type="scientific">Rhizorhabdus dicambivorans</name>
    <dbReference type="NCBI Taxonomy" id="1850238"/>
    <lineage>
        <taxon>Bacteria</taxon>
        <taxon>Pseudomonadati</taxon>
        <taxon>Pseudomonadota</taxon>
        <taxon>Alphaproteobacteria</taxon>
        <taxon>Sphingomonadales</taxon>
        <taxon>Sphingomonadaceae</taxon>
        <taxon>Rhizorhabdus</taxon>
    </lineage>
</organism>
<keyword evidence="2" id="KW-1185">Reference proteome</keyword>
<evidence type="ECO:0008006" key="3">
    <source>
        <dbReference type="Google" id="ProtNLM"/>
    </source>
</evidence>
<evidence type="ECO:0000313" key="1">
    <source>
        <dbReference type="EMBL" id="PCE40913.1"/>
    </source>
</evidence>
<dbReference type="EMBL" id="NWUF01000021">
    <property type="protein sequence ID" value="PCE40913.1"/>
    <property type="molecule type" value="Genomic_DNA"/>
</dbReference>
<name>A0A2A4FR79_9SPHN</name>
<accession>A0A2A4FR79</accession>
<dbReference type="Proteomes" id="UP000218934">
    <property type="component" value="Unassembled WGS sequence"/>
</dbReference>
<dbReference type="OrthoDB" id="7582705at2"/>
<protein>
    <recommendedName>
        <fullName evidence="3">TetR family transcriptional regulator</fullName>
    </recommendedName>
</protein>
<evidence type="ECO:0000313" key="2">
    <source>
        <dbReference type="Proteomes" id="UP000218934"/>
    </source>
</evidence>
<comment type="caution">
    <text evidence="1">The sequence shown here is derived from an EMBL/GenBank/DDBJ whole genome shotgun (WGS) entry which is preliminary data.</text>
</comment>
<dbReference type="KEGG" id="rdi:CMV14_07855"/>
<proteinExistence type="predicted"/>
<dbReference type="RefSeq" id="WP_066966434.1">
    <property type="nucleotide sequence ID" value="NZ_CP023449.1"/>
</dbReference>
<dbReference type="AlphaFoldDB" id="A0A2A4FR79"/>
<reference evidence="1 2" key="1">
    <citation type="submission" date="2017-09" db="EMBL/GenBank/DDBJ databases">
        <title>The Catabolism of 3,6-Dichlorosalicylic acid is Initiated by the Cytochrome P450 Monooxygenase DsmABC in Rhizorhabdus dicambivorans Ndbn-20.</title>
        <authorList>
            <person name="Na L."/>
        </authorList>
    </citation>
    <scope>NUCLEOTIDE SEQUENCE [LARGE SCALE GENOMIC DNA]</scope>
    <source>
        <strain evidence="1 2">Ndbn-20m</strain>
    </source>
</reference>
<sequence>MWPFRKKPRSRNDDALATIDSAIDFVAQRWLAFSGSVPVRPDTPLRDRVALFARSVDASLHQRFPALAAASEQVILMIVAKGIEQSGAVGRRELERELGILLPP</sequence>
<gene>
    <name evidence="1" type="ORF">COO09_17935</name>
</gene>